<evidence type="ECO:0000313" key="3">
    <source>
        <dbReference type="Ensembl" id="ENSENLP00000009048.1"/>
    </source>
</evidence>
<sequence length="102" mass="12089">MAYILCILVLLCFVTCVVENTNNEQRFKDLQLQEDFVPWLSKLQDQENFVDLLYDFLKSENGITPKEHEDGEKEEKSRRGLRSGYTKRIGCRTFFWKAWTAC</sequence>
<feature type="chain" id="PRO_5025611897" description="Somatostatin/Cortistatin C-terminal domain-containing protein" evidence="2">
    <location>
        <begin position="20"/>
        <end position="102"/>
    </location>
</feature>
<feature type="signal peptide" evidence="2">
    <location>
        <begin position="1"/>
        <end position="19"/>
    </location>
</feature>
<dbReference type="OMA" id="WKSWTSC"/>
<organism evidence="3 4">
    <name type="scientific">Echeneis naucrates</name>
    <name type="common">Live sharksucker</name>
    <dbReference type="NCBI Taxonomy" id="173247"/>
    <lineage>
        <taxon>Eukaryota</taxon>
        <taxon>Metazoa</taxon>
        <taxon>Chordata</taxon>
        <taxon>Craniata</taxon>
        <taxon>Vertebrata</taxon>
        <taxon>Euteleostomi</taxon>
        <taxon>Actinopterygii</taxon>
        <taxon>Neopterygii</taxon>
        <taxon>Teleostei</taxon>
        <taxon>Neoteleostei</taxon>
        <taxon>Acanthomorphata</taxon>
        <taxon>Carangaria</taxon>
        <taxon>Carangiformes</taxon>
        <taxon>Echeneidae</taxon>
        <taxon>Echeneis</taxon>
    </lineage>
</organism>
<evidence type="ECO:0000313" key="4">
    <source>
        <dbReference type="Proteomes" id="UP000472264"/>
    </source>
</evidence>
<protein>
    <recommendedName>
        <fullName evidence="5">Somatostatin/Cortistatin C-terminal domain-containing protein</fullName>
    </recommendedName>
</protein>
<keyword evidence="4" id="KW-1185">Reference proteome</keyword>
<name>A0A665TNJ8_ECHNA</name>
<keyword evidence="2" id="KW-0732">Signal</keyword>
<evidence type="ECO:0008006" key="5">
    <source>
        <dbReference type="Google" id="ProtNLM"/>
    </source>
</evidence>
<feature type="region of interest" description="Disordered" evidence="1">
    <location>
        <begin position="62"/>
        <end position="82"/>
    </location>
</feature>
<dbReference type="InParanoid" id="A0A665TNJ8"/>
<dbReference type="Proteomes" id="UP000472264">
    <property type="component" value="Chromosome 17"/>
</dbReference>
<reference evidence="3" key="1">
    <citation type="submission" date="2021-04" db="EMBL/GenBank/DDBJ databases">
        <authorList>
            <consortium name="Wellcome Sanger Institute Data Sharing"/>
        </authorList>
    </citation>
    <scope>NUCLEOTIDE SEQUENCE [LARGE SCALE GENOMIC DNA]</scope>
</reference>
<dbReference type="Ensembl" id="ENSENLT00000009488.1">
    <property type="protein sequence ID" value="ENSENLP00000009048.1"/>
    <property type="gene ID" value="ENSENLG00000004414.1"/>
</dbReference>
<reference evidence="3" key="2">
    <citation type="submission" date="2025-08" db="UniProtKB">
        <authorList>
            <consortium name="Ensembl"/>
        </authorList>
    </citation>
    <scope>IDENTIFICATION</scope>
</reference>
<dbReference type="AlphaFoldDB" id="A0A665TNJ8"/>
<evidence type="ECO:0000256" key="2">
    <source>
        <dbReference type="SAM" id="SignalP"/>
    </source>
</evidence>
<proteinExistence type="predicted"/>
<reference evidence="3" key="3">
    <citation type="submission" date="2025-09" db="UniProtKB">
        <authorList>
            <consortium name="Ensembl"/>
        </authorList>
    </citation>
    <scope>IDENTIFICATION</scope>
</reference>
<accession>A0A665TNJ8</accession>
<feature type="compositionally biased region" description="Basic and acidic residues" evidence="1">
    <location>
        <begin position="65"/>
        <end position="78"/>
    </location>
</feature>
<evidence type="ECO:0000256" key="1">
    <source>
        <dbReference type="SAM" id="MobiDB-lite"/>
    </source>
</evidence>